<name>A0A147KEW9_THECS</name>
<dbReference type="PATRIC" id="fig|665004.4.peg.3619"/>
<dbReference type="STRING" id="665004.AC529_15410"/>
<organism evidence="3 4">
    <name type="scientific">Thermobifida cellulosilytica TB100</name>
    <dbReference type="NCBI Taxonomy" id="665004"/>
    <lineage>
        <taxon>Bacteria</taxon>
        <taxon>Bacillati</taxon>
        <taxon>Actinomycetota</taxon>
        <taxon>Actinomycetes</taxon>
        <taxon>Streptosporangiales</taxon>
        <taxon>Nocardiopsidaceae</taxon>
        <taxon>Thermobifida</taxon>
    </lineage>
</organism>
<dbReference type="PANTHER" id="PTHR35526:SF3">
    <property type="entry name" value="ANTI-SIGMA-F FACTOR RSBW"/>
    <property type="match status" value="1"/>
</dbReference>
<dbReference type="EMBL" id="LGEM01000107">
    <property type="protein sequence ID" value="KUP95846.1"/>
    <property type="molecule type" value="Genomic_DNA"/>
</dbReference>
<sequence>MPALRNGTPCWGSHPGTASYDSLVWRLNPDYGAVKIARDLAAGALRDWGMAHHTSDVELVVSELVTNALRHARTENGRESIVQLSALRRGAELVCAVRDGSDRLPQQKEAGFMAESGRGLHLVSCFSRTWGAVRTAVGGKFVWALFC</sequence>
<dbReference type="Gene3D" id="3.30.565.10">
    <property type="entry name" value="Histidine kinase-like ATPase, C-terminal domain"/>
    <property type="match status" value="1"/>
</dbReference>
<accession>A0A147KEW9</accession>
<dbReference type="AlphaFoldDB" id="A0A147KEW9"/>
<dbReference type="InterPro" id="IPR050267">
    <property type="entry name" value="Anti-sigma-factor_SerPK"/>
</dbReference>
<dbReference type="InterPro" id="IPR036890">
    <property type="entry name" value="HATPase_C_sf"/>
</dbReference>
<evidence type="ECO:0000313" key="3">
    <source>
        <dbReference type="EMBL" id="KUP95846.1"/>
    </source>
</evidence>
<gene>
    <name evidence="3" type="ORF">AC529_15410</name>
</gene>
<comment type="caution">
    <text evidence="3">The sequence shown here is derived from an EMBL/GenBank/DDBJ whole genome shotgun (WGS) entry which is preliminary data.</text>
</comment>
<protein>
    <submittedName>
        <fullName evidence="3">Regulator</fullName>
    </submittedName>
</protein>
<dbReference type="Pfam" id="PF13581">
    <property type="entry name" value="HATPase_c_2"/>
    <property type="match status" value="1"/>
</dbReference>
<dbReference type="InterPro" id="IPR003594">
    <property type="entry name" value="HATPase_dom"/>
</dbReference>
<keyword evidence="1" id="KW-0418">Kinase</keyword>
<evidence type="ECO:0000259" key="2">
    <source>
        <dbReference type="Pfam" id="PF13581"/>
    </source>
</evidence>
<keyword evidence="1" id="KW-0723">Serine/threonine-protein kinase</keyword>
<dbReference type="CDD" id="cd16936">
    <property type="entry name" value="HATPase_RsbW-like"/>
    <property type="match status" value="1"/>
</dbReference>
<dbReference type="GO" id="GO:0004674">
    <property type="term" value="F:protein serine/threonine kinase activity"/>
    <property type="evidence" value="ECO:0007669"/>
    <property type="project" value="UniProtKB-KW"/>
</dbReference>
<proteinExistence type="predicted"/>
<feature type="domain" description="Histidine kinase/HSP90-like ATPase" evidence="2">
    <location>
        <begin position="30"/>
        <end position="136"/>
    </location>
</feature>
<dbReference type="SUPFAM" id="SSF55874">
    <property type="entry name" value="ATPase domain of HSP90 chaperone/DNA topoisomerase II/histidine kinase"/>
    <property type="match status" value="1"/>
</dbReference>
<evidence type="ECO:0000313" key="4">
    <source>
        <dbReference type="Proteomes" id="UP000074382"/>
    </source>
</evidence>
<reference evidence="4" key="1">
    <citation type="journal article" date="2017" name="Acta Aliment.">
        <title>Plant polysaccharide degrading enzyme system of Thermpbifida cellulosilytica TB100 revealed by de novo genome project data.</title>
        <authorList>
            <person name="Toth A."/>
            <person name="Baka E."/>
            <person name="Luzics S."/>
            <person name="Bata-Vidacs I."/>
            <person name="Nagy I."/>
            <person name="Balint B."/>
            <person name="Herceg R."/>
            <person name="Olasz F."/>
            <person name="Wilk T."/>
            <person name="Nagy T."/>
            <person name="Kriszt B."/>
            <person name="Nagy I."/>
            <person name="Kukolya J."/>
        </authorList>
    </citation>
    <scope>NUCLEOTIDE SEQUENCE [LARGE SCALE GENOMIC DNA]</scope>
    <source>
        <strain evidence="4">TB100</strain>
    </source>
</reference>
<keyword evidence="1" id="KW-0808">Transferase</keyword>
<dbReference type="Proteomes" id="UP000074382">
    <property type="component" value="Unassembled WGS sequence"/>
</dbReference>
<dbReference type="PANTHER" id="PTHR35526">
    <property type="entry name" value="ANTI-SIGMA-F FACTOR RSBW-RELATED"/>
    <property type="match status" value="1"/>
</dbReference>
<evidence type="ECO:0000256" key="1">
    <source>
        <dbReference type="ARBA" id="ARBA00022527"/>
    </source>
</evidence>
<keyword evidence="4" id="KW-1185">Reference proteome</keyword>